<accession>A0A5R9IFH2</accession>
<keyword evidence="6" id="KW-1185">Reference proteome</keyword>
<keyword evidence="5" id="KW-0489">Methyltransferase</keyword>
<dbReference type="InterPro" id="IPR016718">
    <property type="entry name" value="rRNA_m1G-MeTrfase_A_prd"/>
</dbReference>
<dbReference type="OrthoDB" id="108476at2"/>
<keyword evidence="5" id="KW-0808">Transferase</keyword>
<feature type="domain" description="Methyltransferase type 11" evidence="3">
    <location>
        <begin position="93"/>
        <end position="176"/>
    </location>
</feature>
<protein>
    <submittedName>
        <fullName evidence="5">23S rRNA (Guanine(745)-N(1))-methyltransferase</fullName>
        <ecNumber evidence="5">2.1.1.187</ecNumber>
    </submittedName>
</protein>
<dbReference type="Pfam" id="PF21302">
    <property type="entry name" value="Zn_ribbon_RlmA"/>
    <property type="match status" value="1"/>
</dbReference>
<dbReference type="Pfam" id="PF08241">
    <property type="entry name" value="Methyltransf_11"/>
    <property type="match status" value="1"/>
</dbReference>
<organism evidence="5 6">
    <name type="scientific">Thalassotalea litorea</name>
    <dbReference type="NCBI Taxonomy" id="2020715"/>
    <lineage>
        <taxon>Bacteria</taxon>
        <taxon>Pseudomonadati</taxon>
        <taxon>Pseudomonadota</taxon>
        <taxon>Gammaproteobacteria</taxon>
        <taxon>Alteromonadales</taxon>
        <taxon>Colwelliaceae</taxon>
        <taxon>Thalassotalea</taxon>
    </lineage>
</organism>
<proteinExistence type="predicted"/>
<feature type="binding site" evidence="2">
    <location>
        <position position="70"/>
    </location>
    <ligand>
        <name>S-adenosyl-L-methionine</name>
        <dbReference type="ChEBI" id="CHEBI:59789"/>
    </ligand>
</feature>
<dbReference type="InterPro" id="IPR013216">
    <property type="entry name" value="Methyltransf_11"/>
</dbReference>
<gene>
    <name evidence="5" type="primary">rlmA</name>
    <name evidence="5" type="ORF">FE810_14940</name>
</gene>
<dbReference type="SUPFAM" id="SSF53335">
    <property type="entry name" value="S-adenosyl-L-methionine-dependent methyltransferases"/>
    <property type="match status" value="1"/>
</dbReference>
<dbReference type="PANTHER" id="PTHR43460:SF1">
    <property type="entry name" value="METHYLTRANSFERASE TYPE 11 DOMAIN-CONTAINING PROTEIN"/>
    <property type="match status" value="1"/>
</dbReference>
<feature type="domain" description="23S rRNA (guanine(745)-N(1))-methyltransferase N-terminal" evidence="4">
    <location>
        <begin position="6"/>
        <end position="49"/>
    </location>
</feature>
<feature type="binding site" evidence="1">
    <location>
        <position position="24"/>
    </location>
    <ligand>
        <name>Zn(2+)</name>
        <dbReference type="ChEBI" id="CHEBI:29105"/>
    </ligand>
</feature>
<dbReference type="GO" id="GO:0052911">
    <property type="term" value="F:23S rRNA (guanine(745)-N(1))-methyltransferase activity"/>
    <property type="evidence" value="ECO:0007669"/>
    <property type="project" value="UniProtKB-EC"/>
</dbReference>
<feature type="binding site" evidence="1">
    <location>
        <position position="11"/>
    </location>
    <ligand>
        <name>Zn(2+)</name>
        <dbReference type="ChEBI" id="CHEBI:29105"/>
    </ligand>
</feature>
<dbReference type="Proteomes" id="UP000307790">
    <property type="component" value="Unassembled WGS sequence"/>
</dbReference>
<evidence type="ECO:0000313" key="5">
    <source>
        <dbReference type="EMBL" id="TLU61304.1"/>
    </source>
</evidence>
<dbReference type="PIRSF" id="PIRSF018249">
    <property type="entry name" value="MyrA_prd"/>
    <property type="match status" value="1"/>
</dbReference>
<dbReference type="InterPro" id="IPR048647">
    <property type="entry name" value="RlmA_N"/>
</dbReference>
<evidence type="ECO:0000256" key="2">
    <source>
        <dbReference type="PIRSR" id="PIRSR018249-2"/>
    </source>
</evidence>
<dbReference type="GO" id="GO:0046872">
    <property type="term" value="F:metal ion binding"/>
    <property type="evidence" value="ECO:0007669"/>
    <property type="project" value="UniProtKB-KW"/>
</dbReference>
<dbReference type="PANTHER" id="PTHR43460">
    <property type="entry name" value="METHYLTRANSFERASE"/>
    <property type="match status" value="1"/>
</dbReference>
<name>A0A5R9IFH2_9GAMM</name>
<dbReference type="AlphaFoldDB" id="A0A5R9IFH2"/>
<feature type="binding site" evidence="2">
    <location>
        <begin position="99"/>
        <end position="100"/>
    </location>
    <ligand>
        <name>S-adenosyl-L-methionine</name>
        <dbReference type="ChEBI" id="CHEBI:59789"/>
    </ligand>
</feature>
<evidence type="ECO:0000313" key="6">
    <source>
        <dbReference type="Proteomes" id="UP000307790"/>
    </source>
</evidence>
<dbReference type="InterPro" id="IPR029063">
    <property type="entry name" value="SAM-dependent_MTases_sf"/>
</dbReference>
<comment type="caution">
    <text evidence="5">The sequence shown here is derived from an EMBL/GenBank/DDBJ whole genome shotgun (WGS) entry which is preliminary data.</text>
</comment>
<evidence type="ECO:0000259" key="4">
    <source>
        <dbReference type="Pfam" id="PF21302"/>
    </source>
</evidence>
<feature type="binding site" evidence="2">
    <location>
        <position position="184"/>
    </location>
    <ligand>
        <name>S-adenosyl-L-methionine</name>
        <dbReference type="ChEBI" id="CHEBI:59789"/>
    </ligand>
</feature>
<evidence type="ECO:0000256" key="1">
    <source>
        <dbReference type="PIRSR" id="PIRSR018249-1"/>
    </source>
</evidence>
<feature type="binding site" evidence="1">
    <location>
        <position position="28"/>
    </location>
    <ligand>
        <name>Zn(2+)</name>
        <dbReference type="ChEBI" id="CHEBI:29105"/>
    </ligand>
</feature>
<keyword evidence="2" id="KW-0949">S-adenosyl-L-methionine</keyword>
<keyword evidence="1" id="KW-0862">Zinc</keyword>
<dbReference type="EC" id="2.1.1.187" evidence="5"/>
<dbReference type="NCBIfam" id="NF008300">
    <property type="entry name" value="PRK11088.1"/>
    <property type="match status" value="1"/>
</dbReference>
<evidence type="ECO:0000259" key="3">
    <source>
        <dbReference type="Pfam" id="PF08241"/>
    </source>
</evidence>
<sequence>MPNPQYLCPLCNHPLHLDNKTFKCENNHSFDVAKEGYVNLLPVQFKHSKDPGDNKQMVNARRAFLENEFYAPLRNKLLELYQNFNEFDANTVLDIGCGEGYYTSSHKMENNHVYGIDIAKNAIRIAAKKYRDCHYSVASIAQLPFANESIDWAYSVYAPIKVEEFHRIIKAGGYLLVVSPGARHLWQLKSLIYRTPQPHDETCPDMSGFELIEETRLAYEMSMPTIDDRFNLLTMTPFAFKSSDDLTRALTQAEQFVCETDFMIRLFKRC</sequence>
<keyword evidence="1" id="KW-0479">Metal-binding</keyword>
<dbReference type="RefSeq" id="WP_138321104.1">
    <property type="nucleotide sequence ID" value="NZ_VCBC01000017.1"/>
</dbReference>
<feature type="binding site" evidence="1">
    <location>
        <position position="8"/>
    </location>
    <ligand>
        <name>Zn(2+)</name>
        <dbReference type="ChEBI" id="CHEBI:29105"/>
    </ligand>
</feature>
<reference evidence="5 6" key="1">
    <citation type="submission" date="2019-05" db="EMBL/GenBank/DDBJ databases">
        <title>Genome sequences of Thalassotalea litorea 1K03283.</title>
        <authorList>
            <person name="Zhang D."/>
        </authorList>
    </citation>
    <scope>NUCLEOTIDE SEQUENCE [LARGE SCALE GENOMIC DNA]</scope>
    <source>
        <strain evidence="5 6">MCCC 1K03283</strain>
    </source>
</reference>
<dbReference type="CDD" id="cd02440">
    <property type="entry name" value="AdoMet_MTases"/>
    <property type="match status" value="1"/>
</dbReference>
<dbReference type="EMBL" id="VCBC01000017">
    <property type="protein sequence ID" value="TLU61304.1"/>
    <property type="molecule type" value="Genomic_DNA"/>
</dbReference>
<dbReference type="InterPro" id="IPR052939">
    <property type="entry name" value="23S_rRNA_MeTrnsfrase_RlmA"/>
</dbReference>
<dbReference type="Gene3D" id="3.40.50.150">
    <property type="entry name" value="Vaccinia Virus protein VP39"/>
    <property type="match status" value="1"/>
</dbReference>